<keyword evidence="2" id="KW-0732">Signal</keyword>
<accession>A0AA35YWS3</accession>
<dbReference type="Proteomes" id="UP001177003">
    <property type="component" value="Chromosome 4"/>
</dbReference>
<name>A0AA35YWS3_LACSI</name>
<reference evidence="3" key="1">
    <citation type="submission" date="2023-04" db="EMBL/GenBank/DDBJ databases">
        <authorList>
            <person name="Vijverberg K."/>
            <person name="Xiong W."/>
            <person name="Schranz E."/>
        </authorList>
    </citation>
    <scope>NUCLEOTIDE SEQUENCE</scope>
</reference>
<feature type="region of interest" description="Disordered" evidence="1">
    <location>
        <begin position="26"/>
        <end position="51"/>
    </location>
</feature>
<evidence type="ECO:0000313" key="4">
    <source>
        <dbReference type="Proteomes" id="UP001177003"/>
    </source>
</evidence>
<dbReference type="EMBL" id="OX465080">
    <property type="protein sequence ID" value="CAI9281678.1"/>
    <property type="molecule type" value="Genomic_DNA"/>
</dbReference>
<evidence type="ECO:0000256" key="2">
    <source>
        <dbReference type="SAM" id="SignalP"/>
    </source>
</evidence>
<keyword evidence="4" id="KW-1185">Reference proteome</keyword>
<proteinExistence type="predicted"/>
<gene>
    <name evidence="3" type="ORF">LSALG_LOCUS21364</name>
</gene>
<evidence type="ECO:0000256" key="1">
    <source>
        <dbReference type="SAM" id="MobiDB-lite"/>
    </source>
</evidence>
<evidence type="ECO:0000313" key="3">
    <source>
        <dbReference type="EMBL" id="CAI9281678.1"/>
    </source>
</evidence>
<protein>
    <submittedName>
        <fullName evidence="3">Uncharacterized protein</fullName>
    </submittedName>
</protein>
<feature type="signal peptide" evidence="2">
    <location>
        <begin position="1"/>
        <end position="17"/>
    </location>
</feature>
<feature type="compositionally biased region" description="Basic and acidic residues" evidence="1">
    <location>
        <begin position="26"/>
        <end position="37"/>
    </location>
</feature>
<dbReference type="AlphaFoldDB" id="A0AA35YWS3"/>
<feature type="chain" id="PRO_5041453778" evidence="2">
    <location>
        <begin position="18"/>
        <end position="294"/>
    </location>
</feature>
<sequence length="294" mass="32617">MLLASLIGMSFIFLCVSNTQDEEKGDSKSLVKAHDSNDDTTSDHTPLASTGPLAVSDDDNAVIASDEGSSGRVLKRSHSLDPWAFSLFSSSLSVGCPSIYFTQLNANSTLHDANVPNPSEPIYVLSLEYCTCSNVRQGHRENSQDMFKIKLVRNMVLGQEVISWLDENETLHLENYGLHDEFKKVYELVKSFVVLSGGVSYNVQSFHDQYVKLLYSVVELEKVSLGADMVSQVEMDNIRVNCPLCKMKRFRGKCSWTGEQVTQTDGDMSWVLLCGISKWVDKLIAESSVFGLST</sequence>
<organism evidence="3 4">
    <name type="scientific">Lactuca saligna</name>
    <name type="common">Willowleaf lettuce</name>
    <dbReference type="NCBI Taxonomy" id="75948"/>
    <lineage>
        <taxon>Eukaryota</taxon>
        <taxon>Viridiplantae</taxon>
        <taxon>Streptophyta</taxon>
        <taxon>Embryophyta</taxon>
        <taxon>Tracheophyta</taxon>
        <taxon>Spermatophyta</taxon>
        <taxon>Magnoliopsida</taxon>
        <taxon>eudicotyledons</taxon>
        <taxon>Gunneridae</taxon>
        <taxon>Pentapetalae</taxon>
        <taxon>asterids</taxon>
        <taxon>campanulids</taxon>
        <taxon>Asterales</taxon>
        <taxon>Asteraceae</taxon>
        <taxon>Cichorioideae</taxon>
        <taxon>Cichorieae</taxon>
        <taxon>Lactucinae</taxon>
        <taxon>Lactuca</taxon>
    </lineage>
</organism>